<dbReference type="EMBL" id="CCXZ01000114">
    <property type="protein sequence ID" value="CEG15882.1"/>
    <property type="molecule type" value="Genomic_DNA"/>
</dbReference>
<organism evidence="1 2">
    <name type="scientific">Xanthomonas citri pv. citri</name>
    <dbReference type="NCBI Taxonomy" id="611301"/>
    <lineage>
        <taxon>Bacteria</taxon>
        <taxon>Pseudomonadati</taxon>
        <taxon>Pseudomonadota</taxon>
        <taxon>Gammaproteobacteria</taxon>
        <taxon>Lysobacterales</taxon>
        <taxon>Lysobacteraceae</taxon>
        <taxon>Xanthomonas</taxon>
    </lineage>
</organism>
<gene>
    <name evidence="1" type="ORF">XAC3562_220035</name>
</gene>
<reference evidence="1 2" key="1">
    <citation type="submission" date="2014-09" db="EMBL/GenBank/DDBJ databases">
        <authorList>
            <person name="Regsiter A."/>
        </authorList>
    </citation>
    <scope>NUCLEOTIDE SEQUENCE [LARGE SCALE GENOMIC DNA]</scope>
</reference>
<name>A0A0U5FBW9_XANCI</name>
<proteinExistence type="predicted"/>
<accession>A0A0U5FBW9</accession>
<comment type="caution">
    <text evidence="1">The sequence shown here is derived from an EMBL/GenBank/DDBJ whole genome shotgun (WGS) entry which is preliminary data.</text>
</comment>
<dbReference type="Proteomes" id="UP000052230">
    <property type="component" value="Unassembled WGS sequence"/>
</dbReference>
<protein>
    <submittedName>
        <fullName evidence="1">Uncharacterized protein</fullName>
    </submittedName>
</protein>
<dbReference type="AlphaFoldDB" id="A0A0U5FBW9"/>
<evidence type="ECO:0000313" key="2">
    <source>
        <dbReference type="Proteomes" id="UP000052230"/>
    </source>
</evidence>
<evidence type="ECO:0000313" key="1">
    <source>
        <dbReference type="EMBL" id="CEG15882.1"/>
    </source>
</evidence>
<sequence>MGADGALRTAVYEWYMPIPSTGRTRLAAAQSFC</sequence>
<keyword evidence="2" id="KW-1185">Reference proteome</keyword>